<dbReference type="Proteomes" id="UP000037020">
    <property type="component" value="Unassembled WGS sequence"/>
</dbReference>
<evidence type="ECO:0000313" key="2">
    <source>
        <dbReference type="Proteomes" id="UP000037020"/>
    </source>
</evidence>
<gene>
    <name evidence="1" type="ORF">ADK38_01330</name>
</gene>
<keyword evidence="2" id="KW-1185">Reference proteome</keyword>
<protein>
    <recommendedName>
        <fullName evidence="3">FAD-dependent oxidoreductase</fullName>
    </recommendedName>
</protein>
<reference evidence="1 2" key="1">
    <citation type="submission" date="2015-07" db="EMBL/GenBank/DDBJ databases">
        <authorList>
            <person name="Ju K.-S."/>
            <person name="Doroghazi J.R."/>
            <person name="Metcalf W.W."/>
        </authorList>
    </citation>
    <scope>NUCLEOTIDE SEQUENCE [LARGE SCALE GENOMIC DNA]</scope>
    <source>
        <strain evidence="1 2">NRRL B-3589</strain>
    </source>
</reference>
<accession>A0ABR5JE80</accession>
<feature type="non-terminal residue" evidence="1">
    <location>
        <position position="1"/>
    </location>
</feature>
<dbReference type="PANTHER" id="PTHR43106:SF1">
    <property type="entry name" value="DEHYDROGENASE-RELATED"/>
    <property type="match status" value="1"/>
</dbReference>
<dbReference type="EMBL" id="LGUT01000099">
    <property type="protein sequence ID" value="KOG91773.1"/>
    <property type="molecule type" value="Genomic_DNA"/>
</dbReference>
<sequence>QQAADFLGWRERPTRQLASSLPAAVRGDLAGALGRRRVADVAQMIERLNDFSPGMIGGHALIAAPVVERVYPAITLSHEMESSVPGLFFAGDSSSKIIGVTYGAVTGRIAARAALAR</sequence>
<name>A0ABR5JE80_9ACTN</name>
<organism evidence="1 2">
    <name type="scientific">Streptomyces varsoviensis</name>
    <dbReference type="NCBI Taxonomy" id="67373"/>
    <lineage>
        <taxon>Bacteria</taxon>
        <taxon>Bacillati</taxon>
        <taxon>Actinomycetota</taxon>
        <taxon>Actinomycetes</taxon>
        <taxon>Kitasatosporales</taxon>
        <taxon>Streptomycetaceae</taxon>
        <taxon>Streptomyces</taxon>
    </lineage>
</organism>
<proteinExistence type="predicted"/>
<comment type="caution">
    <text evidence="1">The sequence shown here is derived from an EMBL/GenBank/DDBJ whole genome shotgun (WGS) entry which is preliminary data.</text>
</comment>
<dbReference type="InterPro" id="IPR036188">
    <property type="entry name" value="FAD/NAD-bd_sf"/>
</dbReference>
<evidence type="ECO:0008006" key="3">
    <source>
        <dbReference type="Google" id="ProtNLM"/>
    </source>
</evidence>
<dbReference type="SUPFAM" id="SSF51905">
    <property type="entry name" value="FAD/NAD(P)-binding domain"/>
    <property type="match status" value="1"/>
</dbReference>
<evidence type="ECO:0000313" key="1">
    <source>
        <dbReference type="EMBL" id="KOG91773.1"/>
    </source>
</evidence>
<dbReference type="PANTHER" id="PTHR43106">
    <property type="entry name" value="DEHYDROGENASE-RELATED"/>
    <property type="match status" value="1"/>
</dbReference>